<feature type="transmembrane region" description="Helical" evidence="8">
    <location>
        <begin position="161"/>
        <end position="180"/>
    </location>
</feature>
<dbReference type="EMBL" id="CAEZZL010000125">
    <property type="protein sequence ID" value="CAB4769135.1"/>
    <property type="molecule type" value="Genomic_DNA"/>
</dbReference>
<dbReference type="AlphaFoldDB" id="A0A6J6VEA6"/>
<feature type="transmembrane region" description="Helical" evidence="8">
    <location>
        <begin position="205"/>
        <end position="226"/>
    </location>
</feature>
<evidence type="ECO:0000256" key="6">
    <source>
        <dbReference type="ARBA" id="ARBA00022989"/>
    </source>
</evidence>
<dbReference type="Gene3D" id="1.20.1080.10">
    <property type="entry name" value="Glycerol uptake facilitator protein"/>
    <property type="match status" value="1"/>
</dbReference>
<comment type="subcellular location">
    <subcellularLocation>
        <location evidence="1">Cell membrane</location>
        <topology evidence="1">Multi-pass membrane protein</topology>
    </subcellularLocation>
</comment>
<keyword evidence="5 8" id="KW-0812">Transmembrane</keyword>
<evidence type="ECO:0000256" key="2">
    <source>
        <dbReference type="ARBA" id="ARBA00006175"/>
    </source>
</evidence>
<organism evidence="10">
    <name type="scientific">freshwater metagenome</name>
    <dbReference type="NCBI Taxonomy" id="449393"/>
    <lineage>
        <taxon>unclassified sequences</taxon>
        <taxon>metagenomes</taxon>
        <taxon>ecological metagenomes</taxon>
    </lineage>
</organism>
<dbReference type="InterPro" id="IPR023271">
    <property type="entry name" value="Aquaporin-like"/>
</dbReference>
<protein>
    <submittedName>
        <fullName evidence="10">Unannotated protein</fullName>
    </submittedName>
</protein>
<feature type="transmembrane region" description="Helical" evidence="8">
    <location>
        <begin position="12"/>
        <end position="31"/>
    </location>
</feature>
<keyword evidence="6 8" id="KW-1133">Transmembrane helix</keyword>
<evidence type="ECO:0000313" key="10">
    <source>
        <dbReference type="EMBL" id="CAB4769135.1"/>
    </source>
</evidence>
<dbReference type="InterPro" id="IPR022357">
    <property type="entry name" value="MIP_CS"/>
</dbReference>
<dbReference type="GO" id="GO:0015250">
    <property type="term" value="F:water channel activity"/>
    <property type="evidence" value="ECO:0007669"/>
    <property type="project" value="TreeGrafter"/>
</dbReference>
<evidence type="ECO:0000313" key="9">
    <source>
        <dbReference type="EMBL" id="CAB4681319.1"/>
    </source>
</evidence>
<keyword evidence="4" id="KW-1003">Cell membrane</keyword>
<gene>
    <name evidence="9" type="ORF">UFOPK2334_01192</name>
    <name evidence="10" type="ORF">UFOPK2870_01222</name>
</gene>
<keyword evidence="3" id="KW-0813">Transport</keyword>
<dbReference type="InterPro" id="IPR000425">
    <property type="entry name" value="MIP"/>
</dbReference>
<feature type="transmembrane region" description="Helical" evidence="8">
    <location>
        <begin position="82"/>
        <end position="105"/>
    </location>
</feature>
<sequence>MKHSRIMGAEAFGTFLLMLGGPGTAILVPAFDGKVLMVSLAFGLSLLVAAYAVGPVSGCHINPAVTIGLAINKKIDKALVPYYIVSQLFGGTLGGAAILGIAHGIKGGFSASPANFAVNGYKALSPNGYNYISMMLVEIILTAVLVYVVLATTHPKFSPGFGGLTAGMTLALIHMISIPIDNTSVNPARSFGVAIFAGGDALNQLWAFIVFPIIGAVVGSILYRAINE</sequence>
<evidence type="ECO:0000256" key="4">
    <source>
        <dbReference type="ARBA" id="ARBA00022475"/>
    </source>
</evidence>
<name>A0A6J6VEA6_9ZZZZ</name>
<dbReference type="PANTHER" id="PTHR19139">
    <property type="entry name" value="AQUAPORIN TRANSPORTER"/>
    <property type="match status" value="1"/>
</dbReference>
<reference evidence="10" key="1">
    <citation type="submission" date="2020-05" db="EMBL/GenBank/DDBJ databases">
        <authorList>
            <person name="Chiriac C."/>
            <person name="Salcher M."/>
            <person name="Ghai R."/>
            <person name="Kavagutti S V."/>
        </authorList>
    </citation>
    <scope>NUCLEOTIDE SEQUENCE</scope>
</reference>
<feature type="transmembrane region" description="Helical" evidence="8">
    <location>
        <begin position="129"/>
        <end position="149"/>
    </location>
</feature>
<evidence type="ECO:0000256" key="8">
    <source>
        <dbReference type="SAM" id="Phobius"/>
    </source>
</evidence>
<dbReference type="EMBL" id="CAEZXA010000119">
    <property type="protein sequence ID" value="CAB4681319.1"/>
    <property type="molecule type" value="Genomic_DNA"/>
</dbReference>
<dbReference type="PANTHER" id="PTHR19139:SF199">
    <property type="entry name" value="MIP17260P"/>
    <property type="match status" value="1"/>
</dbReference>
<evidence type="ECO:0000256" key="7">
    <source>
        <dbReference type="ARBA" id="ARBA00023136"/>
    </source>
</evidence>
<dbReference type="PRINTS" id="PR00783">
    <property type="entry name" value="MINTRINSICP"/>
</dbReference>
<keyword evidence="7 8" id="KW-0472">Membrane</keyword>
<dbReference type="PROSITE" id="PS00221">
    <property type="entry name" value="MIP"/>
    <property type="match status" value="1"/>
</dbReference>
<accession>A0A6J6VEA6</accession>
<evidence type="ECO:0000256" key="5">
    <source>
        <dbReference type="ARBA" id="ARBA00022692"/>
    </source>
</evidence>
<evidence type="ECO:0000256" key="3">
    <source>
        <dbReference type="ARBA" id="ARBA00022448"/>
    </source>
</evidence>
<proteinExistence type="inferred from homology"/>
<comment type="similarity">
    <text evidence="2">Belongs to the MIP/aquaporin (TC 1.A.8) family.</text>
</comment>
<evidence type="ECO:0000256" key="1">
    <source>
        <dbReference type="ARBA" id="ARBA00004651"/>
    </source>
</evidence>
<feature type="transmembrane region" description="Helical" evidence="8">
    <location>
        <begin position="37"/>
        <end position="61"/>
    </location>
</feature>
<dbReference type="SUPFAM" id="SSF81338">
    <property type="entry name" value="Aquaporin-like"/>
    <property type="match status" value="1"/>
</dbReference>
<dbReference type="Pfam" id="PF00230">
    <property type="entry name" value="MIP"/>
    <property type="match status" value="1"/>
</dbReference>
<dbReference type="InterPro" id="IPR034294">
    <property type="entry name" value="Aquaporin_transptr"/>
</dbReference>
<dbReference type="GO" id="GO:0005886">
    <property type="term" value="C:plasma membrane"/>
    <property type="evidence" value="ECO:0007669"/>
    <property type="project" value="UniProtKB-SubCell"/>
</dbReference>